<evidence type="ECO:0000313" key="11">
    <source>
        <dbReference type="Proteomes" id="UP000182826"/>
    </source>
</evidence>
<dbReference type="Gene3D" id="2.40.170.20">
    <property type="entry name" value="TonB-dependent receptor, beta-barrel domain"/>
    <property type="match status" value="1"/>
</dbReference>
<evidence type="ECO:0000256" key="8">
    <source>
        <dbReference type="SAM" id="SignalP"/>
    </source>
</evidence>
<evidence type="ECO:0000259" key="9">
    <source>
        <dbReference type="Pfam" id="PF07715"/>
    </source>
</evidence>
<keyword evidence="5 7" id="KW-0472">Membrane</keyword>
<dbReference type="Gene3D" id="2.170.130.10">
    <property type="entry name" value="TonB-dependent receptor, plug domain"/>
    <property type="match status" value="1"/>
</dbReference>
<dbReference type="RefSeq" id="WP_071635081.1">
    <property type="nucleotide sequence ID" value="NZ_MLFK01000002.1"/>
</dbReference>
<dbReference type="EMBL" id="MLFK01000002">
    <property type="protein sequence ID" value="OIV43079.1"/>
    <property type="molecule type" value="Genomic_DNA"/>
</dbReference>
<gene>
    <name evidence="10" type="ORF">BKM63_02385</name>
</gene>
<dbReference type="PROSITE" id="PS52016">
    <property type="entry name" value="TONB_DEPENDENT_REC_3"/>
    <property type="match status" value="1"/>
</dbReference>
<dbReference type="InterPro" id="IPR008969">
    <property type="entry name" value="CarboxyPept-like_regulatory"/>
</dbReference>
<dbReference type="InterPro" id="IPR039426">
    <property type="entry name" value="TonB-dep_rcpt-like"/>
</dbReference>
<keyword evidence="2 7" id="KW-0813">Transport</keyword>
<evidence type="ECO:0000256" key="5">
    <source>
        <dbReference type="ARBA" id="ARBA00023136"/>
    </source>
</evidence>
<dbReference type="Pfam" id="PF13715">
    <property type="entry name" value="CarbopepD_reg_2"/>
    <property type="match status" value="1"/>
</dbReference>
<dbReference type="InterPro" id="IPR012910">
    <property type="entry name" value="Plug_dom"/>
</dbReference>
<accession>A0A1J7BWP7</accession>
<dbReference type="OrthoDB" id="9768177at2"/>
<keyword evidence="3 7" id="KW-1134">Transmembrane beta strand</keyword>
<dbReference type="InterPro" id="IPR036942">
    <property type="entry name" value="Beta-barrel_TonB_sf"/>
</dbReference>
<organism evidence="10 11">
    <name type="scientific">Flavobacterium johnsoniae</name>
    <name type="common">Cytophaga johnsonae</name>
    <dbReference type="NCBI Taxonomy" id="986"/>
    <lineage>
        <taxon>Bacteria</taxon>
        <taxon>Pseudomonadati</taxon>
        <taxon>Bacteroidota</taxon>
        <taxon>Flavobacteriia</taxon>
        <taxon>Flavobacteriales</taxon>
        <taxon>Flavobacteriaceae</taxon>
        <taxon>Flavobacterium</taxon>
    </lineage>
</organism>
<evidence type="ECO:0000256" key="7">
    <source>
        <dbReference type="PROSITE-ProRule" id="PRU01360"/>
    </source>
</evidence>
<keyword evidence="4 7" id="KW-0812">Transmembrane</keyword>
<dbReference type="GO" id="GO:0009279">
    <property type="term" value="C:cell outer membrane"/>
    <property type="evidence" value="ECO:0007669"/>
    <property type="project" value="UniProtKB-SubCell"/>
</dbReference>
<keyword evidence="6 7" id="KW-0998">Cell outer membrane</keyword>
<dbReference type="NCBIfam" id="TIGR04056">
    <property type="entry name" value="OMP_RagA_SusC"/>
    <property type="match status" value="1"/>
</dbReference>
<feature type="domain" description="TonB-dependent receptor plug" evidence="9">
    <location>
        <begin position="117"/>
        <end position="244"/>
    </location>
</feature>
<dbReference type="NCBIfam" id="TIGR04057">
    <property type="entry name" value="SusC_RagA_signa"/>
    <property type="match status" value="1"/>
</dbReference>
<comment type="similarity">
    <text evidence="7">Belongs to the TonB-dependent receptor family.</text>
</comment>
<evidence type="ECO:0000256" key="6">
    <source>
        <dbReference type="ARBA" id="ARBA00023237"/>
    </source>
</evidence>
<dbReference type="SUPFAM" id="SSF49464">
    <property type="entry name" value="Carboxypeptidase regulatory domain-like"/>
    <property type="match status" value="1"/>
</dbReference>
<keyword evidence="11" id="KW-1185">Reference proteome</keyword>
<name>A0A1J7BWP7_FLAJO</name>
<dbReference type="InterPro" id="IPR023996">
    <property type="entry name" value="TonB-dep_OMP_SusC/RagA"/>
</dbReference>
<evidence type="ECO:0000256" key="3">
    <source>
        <dbReference type="ARBA" id="ARBA00022452"/>
    </source>
</evidence>
<evidence type="ECO:0000256" key="2">
    <source>
        <dbReference type="ARBA" id="ARBA00022448"/>
    </source>
</evidence>
<evidence type="ECO:0000313" key="10">
    <source>
        <dbReference type="EMBL" id="OIV43079.1"/>
    </source>
</evidence>
<comment type="subcellular location">
    <subcellularLocation>
        <location evidence="1 7">Cell outer membrane</location>
        <topology evidence="1 7">Multi-pass membrane protein</topology>
    </subcellularLocation>
</comment>
<dbReference type="InterPro" id="IPR023997">
    <property type="entry name" value="TonB-dep_OMP_SusC/RagA_CS"/>
</dbReference>
<dbReference type="Pfam" id="PF07715">
    <property type="entry name" value="Plug"/>
    <property type="match status" value="1"/>
</dbReference>
<dbReference type="SUPFAM" id="SSF56935">
    <property type="entry name" value="Porins"/>
    <property type="match status" value="1"/>
</dbReference>
<dbReference type="InterPro" id="IPR037066">
    <property type="entry name" value="Plug_dom_sf"/>
</dbReference>
<sequence>MKFKFFQRKTAVLFFVLLAQFALAQERIVSGIVSDDAGIPLPGATVSIKGAKTGTQTDFDGKYAIKASPNSVLLFNYIGMKTQEITAANTTVNVVLSGGSEQLKEIVVTALGVKREKKSLGYATQEIKGEDLTKINTGNVANSISGKIAGVQIRRNNNIGGSTNVIIRGTTSLTGNNQALWIVDGIPLNNDNTNSADQKSGGNTGGYDYGNAASDINPDDIETMNVLKGSAASALYGSRASNGVILVTLKKGSKSKGGLGVTFSSGITVGVVDKKTLPEYQNQYGGGYGDFYGTVDLGGGVHPFAATDDASWGPKFDPNLLVYNWSSFYPELPGYGKAKPWTAVKNNPNSFYQNSLTYINTIAVSAGNENGDFRFGYTNYNQDQGILPNSDNRKDNFNFSASYNLKPKTKISASANYLKANAKGMNETGYGDGGNNYLSSVRQWYSTSVDFKDLEDAYNLTKENTTWSVGGPNDLNIQFHDNPYFQRYNNYNTLDRDRFFGNAALSTQINDWFDIVGKGAVDYYHQLQEERIAVGSKRTPNTLGQYTRYDKTFREINLDLIMNFKTDITDNIKFNGMVGANSRRSVSNSIFAATNGGLVVPGIYALNNSIDKINSPSESQTTLGTNSIYANASFNFLETYFLEGTYRVDQSSTLPKDNNTYSYPSITGTYIFSNHIKTDWLSFGKLRLNYAETGNDAPFAVTSSTYPKNDNFGPDGVRFSTENSKSNADLKSELTKGVEAGIEFKLFKNRVGFDFSYYKTNTTNQILSIETPTQTGYTRAWINAGDVQNKGYEVTLTVVPVKTKNFSWEAKINWSTNKNEVVSLGGADRISLGSFQGVGYVAEVGKPVGQLIGSGFTYLDGQKVIRANGRYLQTAGATIGDINPDWIGGFNNVINYKNFSFNFLIDVKKGGDVYSLDQRFGHTTGIYQSTVSNNHLGNPQRDPIANGGGILLPGVKEDGTPNDKIVSVEGADGYSFYNSMPEQQYVYDASYVKLREVGLSYKLPSKYLTKTFISNIIFAVNGSNLWIISKNLPYADPEAGLSSGNLQGFQTGVLPTSKEYNFNMKVQF</sequence>
<protein>
    <submittedName>
        <fullName evidence="10">SusC/RagA family TonB-linked outer membrane protein</fullName>
    </submittedName>
</protein>
<dbReference type="Gene3D" id="2.60.40.1120">
    <property type="entry name" value="Carboxypeptidase-like, regulatory domain"/>
    <property type="match status" value="1"/>
</dbReference>
<reference evidence="10 11" key="1">
    <citation type="submission" date="2016-10" db="EMBL/GenBank/DDBJ databases">
        <title>Draft Genome Sequence of Rhizobacteria Flavobacterium johnsoniae CI04.</title>
        <authorList>
            <person name="Bravo J.I."/>
            <person name="Lozano G.L."/>
            <person name="Handelsman J."/>
        </authorList>
    </citation>
    <scope>NUCLEOTIDE SEQUENCE [LARGE SCALE GENOMIC DNA]</scope>
    <source>
        <strain evidence="10 11">CI04</strain>
    </source>
</reference>
<proteinExistence type="inferred from homology"/>
<evidence type="ECO:0000256" key="1">
    <source>
        <dbReference type="ARBA" id="ARBA00004571"/>
    </source>
</evidence>
<feature type="signal peptide" evidence="8">
    <location>
        <begin position="1"/>
        <end position="24"/>
    </location>
</feature>
<dbReference type="Proteomes" id="UP000182826">
    <property type="component" value="Unassembled WGS sequence"/>
</dbReference>
<keyword evidence="8" id="KW-0732">Signal</keyword>
<feature type="chain" id="PRO_5009643764" evidence="8">
    <location>
        <begin position="25"/>
        <end position="1068"/>
    </location>
</feature>
<comment type="caution">
    <text evidence="10">The sequence shown here is derived from an EMBL/GenBank/DDBJ whole genome shotgun (WGS) entry which is preliminary data.</text>
</comment>
<evidence type="ECO:0000256" key="4">
    <source>
        <dbReference type="ARBA" id="ARBA00022692"/>
    </source>
</evidence>
<dbReference type="AlphaFoldDB" id="A0A1J7BWP7"/>